<dbReference type="KEGG" id="nta:107788132"/>
<protein>
    <recommendedName>
        <fullName evidence="1">non-specific serine/threonine protein kinase</fullName>
        <ecNumber evidence="1">2.7.11.1</ecNumber>
    </recommendedName>
</protein>
<dbReference type="Gene3D" id="1.10.510.10">
    <property type="entry name" value="Transferase(Phosphotransferase) domain 1"/>
    <property type="match status" value="1"/>
</dbReference>
<evidence type="ECO:0000256" key="1">
    <source>
        <dbReference type="ARBA" id="ARBA00012513"/>
    </source>
</evidence>
<dbReference type="SMART" id="SM00220">
    <property type="entry name" value="S_TKc"/>
    <property type="match status" value="1"/>
</dbReference>
<dbReference type="InterPro" id="IPR008271">
    <property type="entry name" value="Ser/Thr_kinase_AS"/>
</dbReference>
<evidence type="ECO:0000256" key="2">
    <source>
        <dbReference type="ARBA" id="ARBA00022527"/>
    </source>
</evidence>
<dbReference type="EC" id="2.7.11.1" evidence="1"/>
<dbReference type="OrthoDB" id="248923at2759"/>
<dbReference type="PaxDb" id="4097-A0A1S3ZLP5"/>
<evidence type="ECO:0000256" key="8">
    <source>
        <dbReference type="ARBA" id="ARBA00048679"/>
    </source>
</evidence>
<evidence type="ECO:0000256" key="5">
    <source>
        <dbReference type="ARBA" id="ARBA00022777"/>
    </source>
</evidence>
<dbReference type="RefSeq" id="XP_016465277.1">
    <property type="nucleotide sequence ID" value="XM_016609791.1"/>
</dbReference>
<feature type="compositionally biased region" description="Basic and acidic residues" evidence="10">
    <location>
        <begin position="301"/>
        <end position="312"/>
    </location>
</feature>
<organism evidence="12">
    <name type="scientific">Nicotiana tabacum</name>
    <name type="common">Common tobacco</name>
    <dbReference type="NCBI Taxonomy" id="4097"/>
    <lineage>
        <taxon>Eukaryota</taxon>
        <taxon>Viridiplantae</taxon>
        <taxon>Streptophyta</taxon>
        <taxon>Embryophyta</taxon>
        <taxon>Tracheophyta</taxon>
        <taxon>Spermatophyta</taxon>
        <taxon>Magnoliopsida</taxon>
        <taxon>eudicotyledons</taxon>
        <taxon>Gunneridae</taxon>
        <taxon>Pentapetalae</taxon>
        <taxon>asterids</taxon>
        <taxon>lamiids</taxon>
        <taxon>Solanales</taxon>
        <taxon>Solanaceae</taxon>
        <taxon>Nicotianoideae</taxon>
        <taxon>Nicotianeae</taxon>
        <taxon>Nicotiana</taxon>
    </lineage>
</organism>
<dbReference type="PROSITE" id="PS50011">
    <property type="entry name" value="PROTEIN_KINASE_DOM"/>
    <property type="match status" value="1"/>
</dbReference>
<dbReference type="GO" id="GO:0005524">
    <property type="term" value="F:ATP binding"/>
    <property type="evidence" value="ECO:0007669"/>
    <property type="project" value="UniProtKB-KW"/>
</dbReference>
<feature type="compositionally biased region" description="Low complexity" evidence="10">
    <location>
        <begin position="345"/>
        <end position="356"/>
    </location>
</feature>
<gene>
    <name evidence="12 13" type="primary">LOC107788132</name>
</gene>
<dbReference type="FunFam" id="1.10.510.10:FF:000349">
    <property type="entry name" value="probable serine/threonine-protein kinase DDB_G0280111"/>
    <property type="match status" value="1"/>
</dbReference>
<dbReference type="CDD" id="cd13985">
    <property type="entry name" value="STKc_GAK_like"/>
    <property type="match status" value="1"/>
</dbReference>
<keyword evidence="2" id="KW-0723">Serine/threonine-protein kinase</keyword>
<reference evidence="12 13" key="1">
    <citation type="submission" date="2025-04" db="UniProtKB">
        <authorList>
            <consortium name="RefSeq"/>
        </authorList>
    </citation>
    <scope>IDENTIFICATION</scope>
</reference>
<evidence type="ECO:0000256" key="7">
    <source>
        <dbReference type="ARBA" id="ARBA00047899"/>
    </source>
</evidence>
<name>A0A1S3ZLP5_TOBAC</name>
<sequence length="700" mass="77584">MMWRFKPFMPKEQAGLEGRTIDIGSLKVHVRNAIAEGGFSCVYLARDVLHGSKQYALKHIIVNDEELLDLVLKEISVMKSLKGHPNIVTLNAHTFLDMGRTKEALLVMEYCEKSLVSVLENRGAGFFEEKQVLLIFRDVCNAVFAMHSQSPPIAHRDLKAENLLLGADGLWKLCDFGSTSTNHKRFEKPEEMGIEEDNIRKHTTPAYRAPEMWDLYRRELINEKVDIWALGCLLFRICYFKSAFDGESKLQVLNGNYRIPELPKYSTSIVDLTRDMLQSSPDARPDITQVWFRVNGMLPDELQKSLPDRPPEMKQQGIDGQEGFPRAAGKTSPMPRRNPPPPPSAAESNPNVSPASHNSKAGGATGPIGAFWNTQHAANASGSEETSRPKFDEEIRHNSSSHDKSHPNKVPVSYKTSPSKEESLSSHPMQNNVRAKPANRAGEASSKDFEINFFQDDSCQSVGSNKSSKLEGPTVTQGEAFNAFVAEFSTNKPSPGNNTKQAEKKELLEAEVEKLKEQLSRSNMEKAEITSKFEKLSGICRSQRQEIQELKQALAVSTPSLNRDTARDQASPGSQPSSIPPPRKVNIEGTVWELEQGLFGGSQVSPDSKPWQAFADDDPKQQPTSVNANPRSVRTKNGHQNRQTSETNTSGFGTDSFRAVPASSSQIKATFNESKNSQRFGEPKNVNSKSASQPAGWAGF</sequence>
<feature type="domain" description="Protein kinase" evidence="11">
    <location>
        <begin position="28"/>
        <end position="298"/>
    </location>
</feature>
<dbReference type="OMA" id="GGHANIN"/>
<comment type="catalytic activity">
    <reaction evidence="7">
        <text>L-threonyl-[protein] + ATP = O-phospho-L-threonyl-[protein] + ADP + H(+)</text>
        <dbReference type="Rhea" id="RHEA:46608"/>
        <dbReference type="Rhea" id="RHEA-COMP:11060"/>
        <dbReference type="Rhea" id="RHEA-COMP:11605"/>
        <dbReference type="ChEBI" id="CHEBI:15378"/>
        <dbReference type="ChEBI" id="CHEBI:30013"/>
        <dbReference type="ChEBI" id="CHEBI:30616"/>
        <dbReference type="ChEBI" id="CHEBI:61977"/>
        <dbReference type="ChEBI" id="CHEBI:456216"/>
        <dbReference type="EC" id="2.7.11.1"/>
    </reaction>
</comment>
<feature type="compositionally biased region" description="Basic and acidic residues" evidence="10">
    <location>
        <begin position="385"/>
        <end position="406"/>
    </location>
</feature>
<dbReference type="Pfam" id="PF00069">
    <property type="entry name" value="Pkinase"/>
    <property type="match status" value="1"/>
</dbReference>
<evidence type="ECO:0000256" key="9">
    <source>
        <dbReference type="SAM" id="Coils"/>
    </source>
</evidence>
<dbReference type="AlphaFoldDB" id="A0A1S3ZLP5"/>
<feature type="compositionally biased region" description="Polar residues" evidence="10">
    <location>
        <begin position="621"/>
        <end position="632"/>
    </location>
</feature>
<feature type="compositionally biased region" description="Polar residues" evidence="10">
    <location>
        <begin position="662"/>
        <end position="693"/>
    </location>
</feature>
<feature type="coiled-coil region" evidence="9">
    <location>
        <begin position="498"/>
        <end position="553"/>
    </location>
</feature>
<dbReference type="PANTHER" id="PTHR22967">
    <property type="entry name" value="SERINE/THREONINE PROTEIN KINASE"/>
    <property type="match status" value="1"/>
</dbReference>
<keyword evidence="6" id="KW-0067">ATP-binding</keyword>
<feature type="compositionally biased region" description="Polar residues" evidence="10">
    <location>
        <begin position="372"/>
        <end position="384"/>
    </location>
</feature>
<evidence type="ECO:0000256" key="3">
    <source>
        <dbReference type="ARBA" id="ARBA00022679"/>
    </source>
</evidence>
<evidence type="ECO:0000256" key="6">
    <source>
        <dbReference type="ARBA" id="ARBA00022840"/>
    </source>
</evidence>
<evidence type="ECO:0000313" key="12">
    <source>
        <dbReference type="RefSeq" id="XP_016465277.1"/>
    </source>
</evidence>
<proteinExistence type="predicted"/>
<dbReference type="PANTHER" id="PTHR22967:SF57">
    <property type="entry name" value="AUXILIN, ISOFORM A-RELATED"/>
    <property type="match status" value="1"/>
</dbReference>
<feature type="region of interest" description="Disordered" evidence="10">
    <location>
        <begin position="555"/>
        <end position="700"/>
    </location>
</feature>
<accession>A0A1S3ZLP5</accession>
<evidence type="ECO:0000256" key="4">
    <source>
        <dbReference type="ARBA" id="ARBA00022741"/>
    </source>
</evidence>
<feature type="compositionally biased region" description="Polar residues" evidence="10">
    <location>
        <begin position="640"/>
        <end position="653"/>
    </location>
</feature>
<evidence type="ECO:0000256" key="10">
    <source>
        <dbReference type="SAM" id="MobiDB-lite"/>
    </source>
</evidence>
<keyword evidence="5 12" id="KW-0418">Kinase</keyword>
<keyword evidence="4" id="KW-0547">Nucleotide-binding</keyword>
<dbReference type="SMR" id="A0A1S3ZLP5"/>
<keyword evidence="9" id="KW-0175">Coiled coil</keyword>
<dbReference type="RefSeq" id="XP_016465278.1">
    <property type="nucleotide sequence ID" value="XM_016609792.1"/>
</dbReference>
<dbReference type="InterPro" id="IPR011009">
    <property type="entry name" value="Kinase-like_dom_sf"/>
</dbReference>
<comment type="catalytic activity">
    <reaction evidence="8">
        <text>L-seryl-[protein] + ATP = O-phospho-L-seryl-[protein] + ADP + H(+)</text>
        <dbReference type="Rhea" id="RHEA:17989"/>
        <dbReference type="Rhea" id="RHEA-COMP:9863"/>
        <dbReference type="Rhea" id="RHEA-COMP:11604"/>
        <dbReference type="ChEBI" id="CHEBI:15378"/>
        <dbReference type="ChEBI" id="CHEBI:29999"/>
        <dbReference type="ChEBI" id="CHEBI:30616"/>
        <dbReference type="ChEBI" id="CHEBI:83421"/>
        <dbReference type="ChEBI" id="CHEBI:456216"/>
        <dbReference type="EC" id="2.7.11.1"/>
    </reaction>
</comment>
<evidence type="ECO:0000259" key="11">
    <source>
        <dbReference type="PROSITE" id="PS50011"/>
    </source>
</evidence>
<dbReference type="GO" id="GO:0004674">
    <property type="term" value="F:protein serine/threonine kinase activity"/>
    <property type="evidence" value="ECO:0000318"/>
    <property type="project" value="GO_Central"/>
</dbReference>
<dbReference type="PROSITE" id="PS00108">
    <property type="entry name" value="PROTEIN_KINASE_ST"/>
    <property type="match status" value="1"/>
</dbReference>
<dbReference type="STRING" id="4097.A0A1S3ZLP5"/>
<feature type="region of interest" description="Disordered" evidence="10">
    <location>
        <begin position="301"/>
        <end position="449"/>
    </location>
</feature>
<dbReference type="SUPFAM" id="SSF56112">
    <property type="entry name" value="Protein kinase-like (PK-like)"/>
    <property type="match status" value="1"/>
</dbReference>
<dbReference type="InterPro" id="IPR000719">
    <property type="entry name" value="Prot_kinase_dom"/>
</dbReference>
<keyword evidence="3" id="KW-0808">Transferase</keyword>
<evidence type="ECO:0000313" key="13">
    <source>
        <dbReference type="RefSeq" id="XP_016465278.1"/>
    </source>
</evidence>
<dbReference type="GO" id="GO:0005737">
    <property type="term" value="C:cytoplasm"/>
    <property type="evidence" value="ECO:0000318"/>
    <property type="project" value="GO_Central"/>
</dbReference>